<dbReference type="AlphaFoldDB" id="A0A0V1BSA3"/>
<comment type="caution">
    <text evidence="1">The sequence shown here is derived from an EMBL/GenBank/DDBJ whole genome shotgun (WGS) entry which is preliminary data.</text>
</comment>
<dbReference type="EMBL" id="JYDH01000017">
    <property type="protein sequence ID" value="KRY39646.1"/>
    <property type="molecule type" value="Genomic_DNA"/>
</dbReference>
<protein>
    <submittedName>
        <fullName evidence="1">Uncharacterized protein</fullName>
    </submittedName>
</protein>
<sequence>MRDQNLQMMRQYQAVKVGSVFCIEQHCTRNYAFPITPFSYPFTVSFSPWTTSRQSGRNKGQLKGCGRTLIHHNLQFTVVHCHVNFHCTNMEEKIAINYDASFPLHPPPDLLQKVKANLQIIVHWNDNRTIVVRKNSTALL</sequence>
<gene>
    <name evidence="1" type="ORF">T01_13017</name>
</gene>
<organism evidence="1 2">
    <name type="scientific">Trichinella spiralis</name>
    <name type="common">Trichina worm</name>
    <dbReference type="NCBI Taxonomy" id="6334"/>
    <lineage>
        <taxon>Eukaryota</taxon>
        <taxon>Metazoa</taxon>
        <taxon>Ecdysozoa</taxon>
        <taxon>Nematoda</taxon>
        <taxon>Enoplea</taxon>
        <taxon>Dorylaimia</taxon>
        <taxon>Trichinellida</taxon>
        <taxon>Trichinellidae</taxon>
        <taxon>Trichinella</taxon>
    </lineage>
</organism>
<reference evidence="1 2" key="1">
    <citation type="submission" date="2015-01" db="EMBL/GenBank/DDBJ databases">
        <title>Evolution of Trichinella species and genotypes.</title>
        <authorList>
            <person name="Korhonen P.K."/>
            <person name="Edoardo P."/>
            <person name="Giuseppe L.R."/>
            <person name="Gasser R.B."/>
        </authorList>
    </citation>
    <scope>NUCLEOTIDE SEQUENCE [LARGE SCALE GENOMIC DNA]</scope>
    <source>
        <strain evidence="1">ISS3</strain>
    </source>
</reference>
<name>A0A0V1BSA3_TRISP</name>
<dbReference type="InParanoid" id="A0A0V1BSA3"/>
<evidence type="ECO:0000313" key="1">
    <source>
        <dbReference type="EMBL" id="KRY39646.1"/>
    </source>
</evidence>
<keyword evidence="2" id="KW-1185">Reference proteome</keyword>
<evidence type="ECO:0000313" key="2">
    <source>
        <dbReference type="Proteomes" id="UP000054776"/>
    </source>
</evidence>
<proteinExistence type="predicted"/>
<dbReference type="Proteomes" id="UP000054776">
    <property type="component" value="Unassembled WGS sequence"/>
</dbReference>
<dbReference type="OrthoDB" id="10595622at2759"/>
<accession>A0A0V1BSA3</accession>